<dbReference type="Pfam" id="PF04290">
    <property type="entry name" value="DctQ"/>
    <property type="match status" value="1"/>
</dbReference>
<keyword evidence="5 9" id="KW-0812">Transmembrane</keyword>
<dbReference type="InterPro" id="IPR055348">
    <property type="entry name" value="DctQ"/>
</dbReference>
<dbReference type="KEGG" id="amaq:GO499_10215"/>
<evidence type="ECO:0000313" key="11">
    <source>
        <dbReference type="EMBL" id="QHQ37365.1"/>
    </source>
</evidence>
<dbReference type="GO" id="GO:0022857">
    <property type="term" value="F:transmembrane transporter activity"/>
    <property type="evidence" value="ECO:0007669"/>
    <property type="project" value="UniProtKB-UniRule"/>
</dbReference>
<organism evidence="11 12">
    <name type="scientific">Algicella marina</name>
    <dbReference type="NCBI Taxonomy" id="2683284"/>
    <lineage>
        <taxon>Bacteria</taxon>
        <taxon>Pseudomonadati</taxon>
        <taxon>Pseudomonadota</taxon>
        <taxon>Alphaproteobacteria</taxon>
        <taxon>Rhodobacterales</taxon>
        <taxon>Paracoccaceae</taxon>
        <taxon>Algicella</taxon>
    </lineage>
</organism>
<evidence type="ECO:0000256" key="4">
    <source>
        <dbReference type="ARBA" id="ARBA00022519"/>
    </source>
</evidence>
<reference evidence="11 12" key="1">
    <citation type="submission" date="2019-12" db="EMBL/GenBank/DDBJ databases">
        <title>Complete genome sequence of Algicella marina strain 9Alg 56(T) isolated from the red alga Tichocarpus crinitus.</title>
        <authorList>
            <person name="Kim S.-G."/>
            <person name="Nedashkovskaya O.I."/>
        </authorList>
    </citation>
    <scope>NUCLEOTIDE SEQUENCE [LARGE SCALE GENOMIC DNA]</scope>
    <source>
        <strain evidence="11 12">9Alg 56</strain>
    </source>
</reference>
<evidence type="ECO:0000256" key="1">
    <source>
        <dbReference type="ARBA" id="ARBA00004429"/>
    </source>
</evidence>
<feature type="domain" description="Tripartite ATP-independent periplasmic transporters DctQ component" evidence="10">
    <location>
        <begin position="106"/>
        <end position="234"/>
    </location>
</feature>
<gene>
    <name evidence="11" type="ORF">GO499_10215</name>
</gene>
<dbReference type="AlphaFoldDB" id="A0A6P1T6I5"/>
<name>A0A6P1T6I5_9RHOB</name>
<evidence type="ECO:0000256" key="9">
    <source>
        <dbReference type="RuleBase" id="RU369079"/>
    </source>
</evidence>
<keyword evidence="12" id="KW-1185">Reference proteome</keyword>
<evidence type="ECO:0000256" key="7">
    <source>
        <dbReference type="ARBA" id="ARBA00023136"/>
    </source>
</evidence>
<proteinExistence type="inferred from homology"/>
<keyword evidence="4 9" id="KW-0997">Cell inner membrane</keyword>
<comment type="subunit">
    <text evidence="9">The complex comprises the extracytoplasmic solute receptor protein and the two transmembrane proteins.</text>
</comment>
<sequence>MSAERRQKVTNPAEWLLPAAFIAVASWVIWNGPRYIISFGWASEATQNLFTPAGALDFAALALLPVIFIVGMFTVRCAPMEYGDWKGLDRVPLFIGRITMLLIALIVLVMLYEVVVRYVFERGTYWANELSLWLAGFVFLFSGLYAMQQRSHIRIFLIYDTFPRWLQRVCDSISALLIALFAFFMFYGGFKEAYDKFLRWETFGTAFDPPLPATLKPLILFVIGLVALQAAWNLLMDWNKEPETHTPADEIDQDEIAEIRAHIKE</sequence>
<keyword evidence="6 9" id="KW-1133">Transmembrane helix</keyword>
<dbReference type="Proteomes" id="UP000464495">
    <property type="component" value="Chromosome"/>
</dbReference>
<evidence type="ECO:0000259" key="10">
    <source>
        <dbReference type="Pfam" id="PF04290"/>
    </source>
</evidence>
<dbReference type="EMBL" id="CP046620">
    <property type="protein sequence ID" value="QHQ37365.1"/>
    <property type="molecule type" value="Genomic_DNA"/>
</dbReference>
<evidence type="ECO:0000256" key="5">
    <source>
        <dbReference type="ARBA" id="ARBA00022692"/>
    </source>
</evidence>
<dbReference type="PANTHER" id="PTHR35011">
    <property type="entry name" value="2,3-DIKETO-L-GULONATE TRAP TRANSPORTER SMALL PERMEASE PROTEIN YIAM"/>
    <property type="match status" value="1"/>
</dbReference>
<feature type="transmembrane region" description="Helical" evidence="9">
    <location>
        <begin position="130"/>
        <end position="148"/>
    </location>
</feature>
<evidence type="ECO:0000256" key="6">
    <source>
        <dbReference type="ARBA" id="ARBA00022989"/>
    </source>
</evidence>
<feature type="transmembrane region" description="Helical" evidence="9">
    <location>
        <begin position="50"/>
        <end position="73"/>
    </location>
</feature>
<dbReference type="GO" id="GO:0005886">
    <property type="term" value="C:plasma membrane"/>
    <property type="evidence" value="ECO:0007669"/>
    <property type="project" value="UniProtKB-SubCell"/>
</dbReference>
<feature type="transmembrane region" description="Helical" evidence="9">
    <location>
        <begin position="94"/>
        <end position="118"/>
    </location>
</feature>
<evidence type="ECO:0000256" key="2">
    <source>
        <dbReference type="ARBA" id="ARBA00022448"/>
    </source>
</evidence>
<keyword evidence="7 9" id="KW-0472">Membrane</keyword>
<keyword evidence="3" id="KW-1003">Cell membrane</keyword>
<accession>A0A6P1T6I5</accession>
<comment type="subcellular location">
    <subcellularLocation>
        <location evidence="1 9">Cell inner membrane</location>
        <topology evidence="1 9">Multi-pass membrane protein</topology>
    </subcellularLocation>
</comment>
<feature type="transmembrane region" description="Helical" evidence="9">
    <location>
        <begin position="218"/>
        <end position="235"/>
    </location>
</feature>
<comment type="function">
    <text evidence="9">Part of the tripartite ATP-independent periplasmic (TRAP) transport system.</text>
</comment>
<protein>
    <recommendedName>
        <fullName evidence="9">TRAP transporter small permease protein</fullName>
    </recommendedName>
</protein>
<comment type="similarity">
    <text evidence="8 9">Belongs to the TRAP transporter small permease family.</text>
</comment>
<dbReference type="InterPro" id="IPR007387">
    <property type="entry name" value="TRAP_DctQ"/>
</dbReference>
<keyword evidence="2 9" id="KW-0813">Transport</keyword>
<feature type="transmembrane region" description="Helical" evidence="9">
    <location>
        <begin position="12"/>
        <end position="30"/>
    </location>
</feature>
<feature type="transmembrane region" description="Helical" evidence="9">
    <location>
        <begin position="169"/>
        <end position="190"/>
    </location>
</feature>
<evidence type="ECO:0000256" key="3">
    <source>
        <dbReference type="ARBA" id="ARBA00022475"/>
    </source>
</evidence>
<comment type="caution">
    <text evidence="9">Lacks conserved residue(s) required for the propagation of feature annotation.</text>
</comment>
<dbReference type="PANTHER" id="PTHR35011:SF4">
    <property type="entry name" value="SLL1102 PROTEIN"/>
    <property type="match status" value="1"/>
</dbReference>
<evidence type="ECO:0000313" key="12">
    <source>
        <dbReference type="Proteomes" id="UP000464495"/>
    </source>
</evidence>
<evidence type="ECO:0000256" key="8">
    <source>
        <dbReference type="ARBA" id="ARBA00038436"/>
    </source>
</evidence>